<dbReference type="PANTHER" id="PTHR10695">
    <property type="entry name" value="DEPHOSPHO-COA KINASE-RELATED"/>
    <property type="match status" value="1"/>
</dbReference>
<dbReference type="Gene3D" id="3.40.50.300">
    <property type="entry name" value="P-loop containing nucleotide triphosphate hydrolases"/>
    <property type="match status" value="1"/>
</dbReference>
<comment type="function">
    <text evidence="5">Catalyzes the phosphorylation of the 3'-hydroxyl group of dephosphocoenzyme A to form coenzyme A.</text>
</comment>
<keyword evidence="5" id="KW-0963">Cytoplasm</keyword>
<protein>
    <recommendedName>
        <fullName evidence="5 6">Dephospho-CoA kinase</fullName>
        <ecNumber evidence="5 6">2.7.1.24</ecNumber>
    </recommendedName>
    <alternativeName>
        <fullName evidence="5">Dephosphocoenzyme A kinase</fullName>
    </alternativeName>
</protein>
<accession>A0A0H2MVX7</accession>
<dbReference type="GO" id="GO:0005524">
    <property type="term" value="F:ATP binding"/>
    <property type="evidence" value="ECO:0007669"/>
    <property type="project" value="UniProtKB-UniRule"/>
</dbReference>
<gene>
    <name evidence="5" type="primary">coaE</name>
    <name evidence="8" type="ORF">WH96_10460</name>
</gene>
<dbReference type="PROSITE" id="PS51219">
    <property type="entry name" value="DPCK"/>
    <property type="match status" value="1"/>
</dbReference>
<keyword evidence="5 8" id="KW-0418">Kinase</keyword>
<feature type="region of interest" description="Disordered" evidence="7">
    <location>
        <begin position="194"/>
        <end position="213"/>
    </location>
</feature>
<keyword evidence="4 5" id="KW-0173">Coenzyme A biosynthesis</keyword>
<dbReference type="RefSeq" id="WP_047764087.1">
    <property type="nucleotide sequence ID" value="NZ_LAQL01000006.1"/>
</dbReference>
<dbReference type="HAMAP" id="MF_00376">
    <property type="entry name" value="Dephospho_CoA_kinase"/>
    <property type="match status" value="1"/>
</dbReference>
<dbReference type="PANTHER" id="PTHR10695:SF46">
    <property type="entry name" value="BIFUNCTIONAL COENZYME A SYNTHASE-RELATED"/>
    <property type="match status" value="1"/>
</dbReference>
<dbReference type="CDD" id="cd02022">
    <property type="entry name" value="DPCK"/>
    <property type="match status" value="1"/>
</dbReference>
<keyword evidence="9" id="KW-1185">Reference proteome</keyword>
<dbReference type="UniPathway" id="UPA00241">
    <property type="reaction ID" value="UER00356"/>
</dbReference>
<keyword evidence="5" id="KW-0808">Transferase</keyword>
<evidence type="ECO:0000313" key="8">
    <source>
        <dbReference type="EMBL" id="KLN60875.1"/>
    </source>
</evidence>
<evidence type="ECO:0000313" key="9">
    <source>
        <dbReference type="Proteomes" id="UP000035444"/>
    </source>
</evidence>
<comment type="catalytic activity">
    <reaction evidence="5">
        <text>3'-dephospho-CoA + ATP = ADP + CoA + H(+)</text>
        <dbReference type="Rhea" id="RHEA:18245"/>
        <dbReference type="ChEBI" id="CHEBI:15378"/>
        <dbReference type="ChEBI" id="CHEBI:30616"/>
        <dbReference type="ChEBI" id="CHEBI:57287"/>
        <dbReference type="ChEBI" id="CHEBI:57328"/>
        <dbReference type="ChEBI" id="CHEBI:456216"/>
        <dbReference type="EC" id="2.7.1.24"/>
    </reaction>
</comment>
<comment type="similarity">
    <text evidence="1 5">Belongs to the CoaE family.</text>
</comment>
<sequence>MHVLGLTGSIGMGKSTAAKMFQRLKVPVHDADAVVHQLMSKNGAAVQEISALFPETKTATGINRKKLGDAVFGQPGKLKQLEAILHPLVRQKMHRFIDRYARQRRELVVLDIPLLFETGGDKFCDSVLVVSCPKYIQDQRVLSRTGMTVEKYQGILKKQMPDMGKRARADFVIRSNQGRRYSFQQVQQIVEKLGSSDKRASGKQDRRFSPHLSLVCKQ</sequence>
<comment type="pathway">
    <text evidence="5">Cofactor biosynthesis; coenzyme A biosynthesis; CoA from (R)-pantothenate: step 5/5.</text>
</comment>
<dbReference type="GO" id="GO:0004140">
    <property type="term" value="F:dephospho-CoA kinase activity"/>
    <property type="evidence" value="ECO:0007669"/>
    <property type="project" value="UniProtKB-UniRule"/>
</dbReference>
<dbReference type="InterPro" id="IPR027417">
    <property type="entry name" value="P-loop_NTPase"/>
</dbReference>
<organism evidence="8 9">
    <name type="scientific">Kiloniella spongiae</name>
    <dbReference type="NCBI Taxonomy" id="1489064"/>
    <lineage>
        <taxon>Bacteria</taxon>
        <taxon>Pseudomonadati</taxon>
        <taxon>Pseudomonadota</taxon>
        <taxon>Alphaproteobacteria</taxon>
        <taxon>Rhodospirillales</taxon>
        <taxon>Kiloniellaceae</taxon>
        <taxon>Kiloniella</taxon>
    </lineage>
</organism>
<evidence type="ECO:0000256" key="7">
    <source>
        <dbReference type="SAM" id="MobiDB-lite"/>
    </source>
</evidence>
<proteinExistence type="inferred from homology"/>
<dbReference type="NCBIfam" id="TIGR00152">
    <property type="entry name" value="dephospho-CoA kinase"/>
    <property type="match status" value="1"/>
</dbReference>
<evidence type="ECO:0000256" key="3">
    <source>
        <dbReference type="ARBA" id="ARBA00022840"/>
    </source>
</evidence>
<dbReference type="Proteomes" id="UP000035444">
    <property type="component" value="Unassembled WGS sequence"/>
</dbReference>
<evidence type="ECO:0000256" key="4">
    <source>
        <dbReference type="ARBA" id="ARBA00022993"/>
    </source>
</evidence>
<dbReference type="PATRIC" id="fig|1489064.4.peg.3388"/>
<dbReference type="InterPro" id="IPR001977">
    <property type="entry name" value="Depp_CoAkinase"/>
</dbReference>
<keyword evidence="3 5" id="KW-0067">ATP-binding</keyword>
<comment type="caution">
    <text evidence="8">The sequence shown here is derived from an EMBL/GenBank/DDBJ whole genome shotgun (WGS) entry which is preliminary data.</text>
</comment>
<comment type="subcellular location">
    <subcellularLocation>
        <location evidence="5">Cytoplasm</location>
    </subcellularLocation>
</comment>
<dbReference type="GO" id="GO:0015937">
    <property type="term" value="P:coenzyme A biosynthetic process"/>
    <property type="evidence" value="ECO:0007669"/>
    <property type="project" value="UniProtKB-UniRule"/>
</dbReference>
<evidence type="ECO:0000256" key="1">
    <source>
        <dbReference type="ARBA" id="ARBA00009018"/>
    </source>
</evidence>
<feature type="binding site" evidence="5">
    <location>
        <begin position="11"/>
        <end position="16"/>
    </location>
    <ligand>
        <name>ATP</name>
        <dbReference type="ChEBI" id="CHEBI:30616"/>
    </ligand>
</feature>
<evidence type="ECO:0000256" key="6">
    <source>
        <dbReference type="NCBIfam" id="TIGR00152"/>
    </source>
</evidence>
<dbReference type="OrthoDB" id="9812943at2"/>
<dbReference type="SUPFAM" id="SSF52540">
    <property type="entry name" value="P-loop containing nucleoside triphosphate hydrolases"/>
    <property type="match status" value="1"/>
</dbReference>
<keyword evidence="2 5" id="KW-0547">Nucleotide-binding</keyword>
<evidence type="ECO:0000256" key="2">
    <source>
        <dbReference type="ARBA" id="ARBA00022741"/>
    </source>
</evidence>
<feature type="compositionally biased region" description="Basic and acidic residues" evidence="7">
    <location>
        <begin position="194"/>
        <end position="208"/>
    </location>
</feature>
<dbReference type="EC" id="2.7.1.24" evidence="5 6"/>
<reference evidence="8 9" key="1">
    <citation type="submission" date="2015-03" db="EMBL/GenBank/DDBJ databases">
        <title>Genome Sequence of Kiloniella spongiae MEBiC09566, isolated from a marine sponge.</title>
        <authorList>
            <person name="Shao Z."/>
            <person name="Wang L."/>
            <person name="Li X."/>
        </authorList>
    </citation>
    <scope>NUCLEOTIDE SEQUENCE [LARGE SCALE GENOMIC DNA]</scope>
    <source>
        <strain evidence="8 9">MEBiC09566</strain>
    </source>
</reference>
<dbReference type="AlphaFoldDB" id="A0A0H2MVX7"/>
<dbReference type="GO" id="GO:0005737">
    <property type="term" value="C:cytoplasm"/>
    <property type="evidence" value="ECO:0007669"/>
    <property type="project" value="UniProtKB-SubCell"/>
</dbReference>
<evidence type="ECO:0000256" key="5">
    <source>
        <dbReference type="HAMAP-Rule" id="MF_00376"/>
    </source>
</evidence>
<dbReference type="Pfam" id="PF01121">
    <property type="entry name" value="CoaE"/>
    <property type="match status" value="1"/>
</dbReference>
<dbReference type="EMBL" id="LAQL01000006">
    <property type="protein sequence ID" value="KLN60875.1"/>
    <property type="molecule type" value="Genomic_DNA"/>
</dbReference>
<dbReference type="STRING" id="1489064.WH96_10460"/>
<name>A0A0H2MVX7_9PROT</name>